<dbReference type="Gene3D" id="3.20.80.10">
    <property type="entry name" value="Regulatory factor, effector binding domain"/>
    <property type="match status" value="1"/>
</dbReference>
<evidence type="ECO:0000313" key="3">
    <source>
        <dbReference type="EMBL" id="MBE4747864.1"/>
    </source>
</evidence>
<dbReference type="Gene3D" id="3.30.530.20">
    <property type="match status" value="1"/>
</dbReference>
<evidence type="ECO:0000256" key="1">
    <source>
        <dbReference type="ARBA" id="ARBA00006817"/>
    </source>
</evidence>
<dbReference type="SMART" id="SM00871">
    <property type="entry name" value="AraC_E_bind"/>
    <property type="match status" value="1"/>
</dbReference>
<dbReference type="InterPro" id="IPR013538">
    <property type="entry name" value="ASHA1/2-like_C"/>
</dbReference>
<proteinExistence type="inferred from homology"/>
<sequence length="324" mass="36119">MKSTGNLKVSTPSDLELTMTRIFNAPRRLVFDAHTKPELLKRWLGVHRGWSMAVCEIDLRVGGAYRYVWRGPDRKDMGVSGIFREITSPERLVNTERFDDAWYTGEALNTLLLTEEGGKTTLTSTMRFESKAARDEVLRSPMEGGVASGYDMLEQLMSAQLDSPYGKEVAMIDTPRILQTQAQLTAVIPVTVPRAEIQQVMGPGISELMATVAGQGIKPAGPWFTHHLRITPDVFDFEICIPVTTPVKAAGRVRPGEWPAMKLVRTVYQGPYEGMGPAWAEFDAWIQQQGLQPAQDLWEVYVAGPESNPDPKTWRTELSRALLG</sequence>
<dbReference type="SUPFAM" id="SSF55961">
    <property type="entry name" value="Bet v1-like"/>
    <property type="match status" value="1"/>
</dbReference>
<dbReference type="Proteomes" id="UP001516472">
    <property type="component" value="Unassembled WGS sequence"/>
</dbReference>
<dbReference type="Pfam" id="PF06445">
    <property type="entry name" value="GyrI-like"/>
    <property type="match status" value="1"/>
</dbReference>
<dbReference type="CDD" id="cd07826">
    <property type="entry name" value="SRPBCC_CalC_Aha1-like_9"/>
    <property type="match status" value="1"/>
</dbReference>
<dbReference type="InterPro" id="IPR029442">
    <property type="entry name" value="GyrI-like"/>
</dbReference>
<reference evidence="3 4" key="1">
    <citation type="submission" date="2020-02" db="EMBL/GenBank/DDBJ databases">
        <authorList>
            <person name="Babadi Z.K."/>
            <person name="Risdian C."/>
            <person name="Ebrahimipour G.H."/>
            <person name="Wink J."/>
        </authorList>
    </citation>
    <scope>NUCLEOTIDE SEQUENCE [LARGE SCALE GENOMIC DNA]</scope>
    <source>
        <strain evidence="3 4">ZKHCc1 1396</strain>
    </source>
</reference>
<dbReference type="InterPro" id="IPR011256">
    <property type="entry name" value="Reg_factor_effector_dom_sf"/>
</dbReference>
<dbReference type="InterPro" id="IPR010499">
    <property type="entry name" value="AraC_E-bd"/>
</dbReference>
<organism evidence="3 4">
    <name type="scientific">Corallococcus soli</name>
    <dbReference type="NCBI Taxonomy" id="2710757"/>
    <lineage>
        <taxon>Bacteria</taxon>
        <taxon>Pseudomonadati</taxon>
        <taxon>Myxococcota</taxon>
        <taxon>Myxococcia</taxon>
        <taxon>Myxococcales</taxon>
        <taxon>Cystobacterineae</taxon>
        <taxon>Myxococcaceae</taxon>
        <taxon>Corallococcus</taxon>
    </lineage>
</organism>
<comment type="caution">
    <text evidence="3">The sequence shown here is derived from an EMBL/GenBank/DDBJ whole genome shotgun (WGS) entry which is preliminary data.</text>
</comment>
<dbReference type="InterPro" id="IPR023393">
    <property type="entry name" value="START-like_dom_sf"/>
</dbReference>
<name>A0ABR9PJ27_9BACT</name>
<dbReference type="Pfam" id="PF08327">
    <property type="entry name" value="AHSA1"/>
    <property type="match status" value="1"/>
</dbReference>
<comment type="similarity">
    <text evidence="1">Belongs to the AHA1 family.</text>
</comment>
<protein>
    <recommendedName>
        <fullName evidence="2">AraC effector-binding domain-containing protein</fullName>
    </recommendedName>
</protein>
<gene>
    <name evidence="3" type="ORF">G4177_06680</name>
</gene>
<evidence type="ECO:0000259" key="2">
    <source>
        <dbReference type="SMART" id="SM00871"/>
    </source>
</evidence>
<feature type="domain" description="AraC effector-binding" evidence="2">
    <location>
        <begin position="173"/>
        <end position="323"/>
    </location>
</feature>
<accession>A0ABR9PJ27</accession>
<keyword evidence="4" id="KW-1185">Reference proteome</keyword>
<dbReference type="SUPFAM" id="SSF55136">
    <property type="entry name" value="Probable bacterial effector-binding domain"/>
    <property type="match status" value="1"/>
</dbReference>
<dbReference type="EMBL" id="JAAIYO010000001">
    <property type="protein sequence ID" value="MBE4747864.1"/>
    <property type="molecule type" value="Genomic_DNA"/>
</dbReference>
<evidence type="ECO:0000313" key="4">
    <source>
        <dbReference type="Proteomes" id="UP001516472"/>
    </source>
</evidence>
<dbReference type="RefSeq" id="WP_193347215.1">
    <property type="nucleotide sequence ID" value="NZ_CBCSIP010000003.1"/>
</dbReference>